<reference evidence="1 2" key="1">
    <citation type="submission" date="2018-10" db="EMBL/GenBank/DDBJ databases">
        <title>Transmission dynamics of multidrug resistant bacteria on intensive care unit surfaces.</title>
        <authorList>
            <person name="D'Souza A.W."/>
            <person name="Potter R.F."/>
            <person name="Wallace M."/>
            <person name="Shupe A."/>
            <person name="Patel S."/>
            <person name="Sun S."/>
            <person name="Gul D."/>
            <person name="Kwon J.H."/>
            <person name="Andleeb S."/>
            <person name="Burnham C.-A.D."/>
            <person name="Dantas G."/>
        </authorList>
    </citation>
    <scope>NUCLEOTIDE SEQUENCE [LARGE SCALE GENOMIC DNA]</scope>
    <source>
        <strain evidence="1 2">AJ_385</strain>
    </source>
</reference>
<name>A0A3R9F149_ACIJO</name>
<evidence type="ECO:0000313" key="1">
    <source>
        <dbReference type="EMBL" id="RSE23603.1"/>
    </source>
</evidence>
<comment type="caution">
    <text evidence="1">The sequence shown here is derived from an EMBL/GenBank/DDBJ whole genome shotgun (WGS) entry which is preliminary data.</text>
</comment>
<dbReference type="Proteomes" id="UP000277537">
    <property type="component" value="Unassembled WGS sequence"/>
</dbReference>
<evidence type="ECO:0000313" key="2">
    <source>
        <dbReference type="Proteomes" id="UP000277537"/>
    </source>
</evidence>
<proteinExistence type="predicted"/>
<dbReference type="EMBL" id="RHXE01000015">
    <property type="protein sequence ID" value="RSE23603.1"/>
    <property type="molecule type" value="Genomic_DNA"/>
</dbReference>
<protein>
    <submittedName>
        <fullName evidence="1">Uncharacterized protein</fullName>
    </submittedName>
</protein>
<accession>A0A3R9F149</accession>
<organism evidence="1 2">
    <name type="scientific">Acinetobacter johnsonii</name>
    <dbReference type="NCBI Taxonomy" id="40214"/>
    <lineage>
        <taxon>Bacteria</taxon>
        <taxon>Pseudomonadati</taxon>
        <taxon>Pseudomonadota</taxon>
        <taxon>Gammaproteobacteria</taxon>
        <taxon>Moraxellales</taxon>
        <taxon>Moraxellaceae</taxon>
        <taxon>Acinetobacter</taxon>
    </lineage>
</organism>
<dbReference type="RefSeq" id="WP_125274107.1">
    <property type="nucleotide sequence ID" value="NZ_CANLDV010000010.1"/>
</dbReference>
<sequence>MVFAKTNDLYALAKKNSETECVRSLAQPVLLKNKVRNHTFSIKNTMDDFSILYGLETAQLENKQTIRLKHISCESYGFDIQLILNSTDIEKNHKLCQSCFIQELCRIAIYLQQDDRAFYLDGITALEQQFTKSKTFEINIDYMLKGTEEMPQTFSFKQIQKQKNGQYLIHFRNSTGPL</sequence>
<dbReference type="AlphaFoldDB" id="A0A3R9F149"/>
<gene>
    <name evidence="1" type="ORF">EGT73_08715</name>
</gene>